<name>A0ACB8USH3_9EURO</name>
<sequence length="239" mass="26603">MGPEQQTSTEDRPCIMLLSIETEAFFDEQYNRLLNALSDRARVVRARTTQSALNFLENNIPSAIFVTDAGLIRRKTTGILPKLTEYVSNGGRIIFGGHFSSFAPPLKIHPLFRKNFGLPWESASYHRTDFHLNPVAAENLGSSQQLASCYSQKALHLKNVGHAAAIYLPGRESRIQSLVFSPERITNLEETPTAWAKVGQGWVGYIGDVNAEEDTDTVVLISSPLSLVRMKLLNCYYTA</sequence>
<accession>A0ACB8USH3</accession>
<protein>
    <submittedName>
        <fullName evidence="1">Uncharacterized protein</fullName>
    </submittedName>
</protein>
<proteinExistence type="predicted"/>
<gene>
    <name evidence="1" type="ORF">LOY88_005023</name>
</gene>
<organism evidence="1">
    <name type="scientific">Ophidiomyces ophidiicola</name>
    <dbReference type="NCBI Taxonomy" id="1387563"/>
    <lineage>
        <taxon>Eukaryota</taxon>
        <taxon>Fungi</taxon>
        <taxon>Dikarya</taxon>
        <taxon>Ascomycota</taxon>
        <taxon>Pezizomycotina</taxon>
        <taxon>Eurotiomycetes</taxon>
        <taxon>Eurotiomycetidae</taxon>
        <taxon>Onygenales</taxon>
        <taxon>Onygenaceae</taxon>
        <taxon>Ophidiomyces</taxon>
    </lineage>
</organism>
<comment type="caution">
    <text evidence="1">The sequence shown here is derived from an EMBL/GenBank/DDBJ whole genome shotgun (WGS) entry which is preliminary data.</text>
</comment>
<evidence type="ECO:0000313" key="1">
    <source>
        <dbReference type="EMBL" id="KAI2383833.1"/>
    </source>
</evidence>
<reference evidence="1" key="1">
    <citation type="journal article" date="2022" name="bioRxiv">
        <title>Population genetic analysis of Ophidiomyces ophidiicola, the causative agent of snake fungal disease, indicates recent introductions to the USA.</title>
        <authorList>
            <person name="Ladner J.T."/>
            <person name="Palmer J.M."/>
            <person name="Ettinger C.L."/>
            <person name="Stajich J.E."/>
            <person name="Farrell T.M."/>
            <person name="Glorioso B.M."/>
            <person name="Lawson B."/>
            <person name="Price S.J."/>
            <person name="Stengle A.G."/>
            <person name="Grear D.A."/>
            <person name="Lorch J.M."/>
        </authorList>
    </citation>
    <scope>NUCLEOTIDE SEQUENCE</scope>
    <source>
        <strain evidence="1">NWHC 24266-5</strain>
    </source>
</reference>
<dbReference type="EMBL" id="JALBCA010000083">
    <property type="protein sequence ID" value="KAI2383833.1"/>
    <property type="molecule type" value="Genomic_DNA"/>
</dbReference>